<dbReference type="PANTHER" id="PTHR44846">
    <property type="entry name" value="MANNOSYL-D-GLYCERATE TRANSPORT/METABOLISM SYSTEM REPRESSOR MNGR-RELATED"/>
    <property type="match status" value="1"/>
</dbReference>
<dbReference type="NCBIfam" id="TIGR02325">
    <property type="entry name" value="C_P_lyase_phnF"/>
    <property type="match status" value="1"/>
</dbReference>
<dbReference type="InterPro" id="IPR000524">
    <property type="entry name" value="Tscrpt_reg_HTH_GntR"/>
</dbReference>
<dbReference type="Gene3D" id="3.40.1410.10">
    <property type="entry name" value="Chorismate lyase-like"/>
    <property type="match status" value="1"/>
</dbReference>
<organism evidence="5 6">
    <name type="scientific">Pseudofrankia inefficax (strain DSM 45817 / CECT 9037 / DDB 130130 / EuI1c)</name>
    <name type="common">Frankia inefficax</name>
    <dbReference type="NCBI Taxonomy" id="298654"/>
    <lineage>
        <taxon>Bacteria</taxon>
        <taxon>Bacillati</taxon>
        <taxon>Actinomycetota</taxon>
        <taxon>Actinomycetes</taxon>
        <taxon>Frankiales</taxon>
        <taxon>Frankiaceae</taxon>
        <taxon>Pseudofrankia</taxon>
    </lineage>
</organism>
<dbReference type="InParanoid" id="E3J0D2"/>
<evidence type="ECO:0000256" key="1">
    <source>
        <dbReference type="ARBA" id="ARBA00023015"/>
    </source>
</evidence>
<dbReference type="GO" id="GO:0003700">
    <property type="term" value="F:DNA-binding transcription factor activity"/>
    <property type="evidence" value="ECO:0007669"/>
    <property type="project" value="InterPro"/>
</dbReference>
<dbReference type="InterPro" id="IPR050679">
    <property type="entry name" value="Bact_HTH_transcr_reg"/>
</dbReference>
<dbReference type="GO" id="GO:0045892">
    <property type="term" value="P:negative regulation of DNA-templated transcription"/>
    <property type="evidence" value="ECO:0007669"/>
    <property type="project" value="TreeGrafter"/>
</dbReference>
<dbReference type="Pfam" id="PF07702">
    <property type="entry name" value="UTRA"/>
    <property type="match status" value="1"/>
</dbReference>
<dbReference type="Gene3D" id="1.10.10.10">
    <property type="entry name" value="Winged helix-like DNA-binding domain superfamily/Winged helix DNA-binding domain"/>
    <property type="match status" value="1"/>
</dbReference>
<dbReference type="STRING" id="298654.FraEuI1c_3554"/>
<name>E3J0D2_PSEI1</name>
<accession>E3J0D2</accession>
<sequence length="260" mass="27222">MEVGRVPDVMTTQSRSPSGYAAWRLIAEELRREIVGGTRAPGAKLPAEGELAERFGVHRNTVRQAMAALAAEHLVVARRGSGTFVAEHTVLVHRIGARTRFSDSLGSRGGAGRRLLASVVEPAPPAEVAERLALGDGAALRLETASSIDGLPTSRGTHWFAADRVPGLAERFGLDGSITAALRAVGVDDYVRAATTVSARHATAAEAADLELAAGSVVLVTRSLDTLMDGTPLQLGITRFVAARVELDIGHADLELDGPA</sequence>
<dbReference type="PANTHER" id="PTHR44846:SF1">
    <property type="entry name" value="MANNOSYL-D-GLYCERATE TRANSPORT_METABOLISM SYSTEM REPRESSOR MNGR-RELATED"/>
    <property type="match status" value="1"/>
</dbReference>
<gene>
    <name evidence="5" type="ordered locus">FraEuI1c_3554</name>
</gene>
<keyword evidence="2" id="KW-0238">DNA-binding</keyword>
<dbReference type="GO" id="GO:0003677">
    <property type="term" value="F:DNA binding"/>
    <property type="evidence" value="ECO:0007669"/>
    <property type="project" value="UniProtKB-KW"/>
</dbReference>
<dbReference type="AlphaFoldDB" id="E3J0D2"/>
<keyword evidence="3" id="KW-0804">Transcription</keyword>
<evidence type="ECO:0000256" key="2">
    <source>
        <dbReference type="ARBA" id="ARBA00023125"/>
    </source>
</evidence>
<dbReference type="HOGENOM" id="CLU_063236_2_2_11"/>
<keyword evidence="1" id="KW-0805">Transcription regulation</keyword>
<dbReference type="PROSITE" id="PS50949">
    <property type="entry name" value="HTH_GNTR"/>
    <property type="match status" value="1"/>
</dbReference>
<dbReference type="SUPFAM" id="SSF64288">
    <property type="entry name" value="Chorismate lyase-like"/>
    <property type="match status" value="1"/>
</dbReference>
<dbReference type="InterPro" id="IPR028978">
    <property type="entry name" value="Chorismate_lyase_/UTRA_dom_sf"/>
</dbReference>
<reference evidence="5 6" key="1">
    <citation type="submission" date="2010-10" db="EMBL/GenBank/DDBJ databases">
        <title>Complete sequence of Frankia sp. EuI1c.</title>
        <authorList>
            <consortium name="US DOE Joint Genome Institute"/>
            <person name="Lucas S."/>
            <person name="Copeland A."/>
            <person name="Lapidus A."/>
            <person name="Cheng J.-F."/>
            <person name="Bruce D."/>
            <person name="Goodwin L."/>
            <person name="Pitluck S."/>
            <person name="Chertkov O."/>
            <person name="Detter J.C."/>
            <person name="Han C."/>
            <person name="Tapia R."/>
            <person name="Land M."/>
            <person name="Hauser L."/>
            <person name="Jeffries C."/>
            <person name="Kyrpides N."/>
            <person name="Ivanova N."/>
            <person name="Mikhailova N."/>
            <person name="Beauchemin N."/>
            <person name="Sen A."/>
            <person name="Sur S.A."/>
            <person name="Gtari M."/>
            <person name="Wall L."/>
            <person name="Tisa L."/>
            <person name="Woyke T."/>
        </authorList>
    </citation>
    <scope>NUCLEOTIDE SEQUENCE [LARGE SCALE GENOMIC DNA]</scope>
    <source>
        <strain evidence="6">DSM 45817 / CECT 9037 / EuI1c</strain>
    </source>
</reference>
<dbReference type="SMART" id="SM00866">
    <property type="entry name" value="UTRA"/>
    <property type="match status" value="1"/>
</dbReference>
<dbReference type="InterPro" id="IPR036388">
    <property type="entry name" value="WH-like_DNA-bd_sf"/>
</dbReference>
<dbReference type="InterPro" id="IPR012702">
    <property type="entry name" value="CP_lyase_PhnF"/>
</dbReference>
<dbReference type="Pfam" id="PF00392">
    <property type="entry name" value="GntR"/>
    <property type="match status" value="1"/>
</dbReference>
<evidence type="ECO:0000259" key="4">
    <source>
        <dbReference type="PROSITE" id="PS50949"/>
    </source>
</evidence>
<proteinExistence type="predicted"/>
<evidence type="ECO:0000256" key="3">
    <source>
        <dbReference type="ARBA" id="ARBA00023163"/>
    </source>
</evidence>
<dbReference type="eggNOG" id="COG2188">
    <property type="taxonomic scope" value="Bacteria"/>
</dbReference>
<dbReference type="CDD" id="cd07377">
    <property type="entry name" value="WHTH_GntR"/>
    <property type="match status" value="1"/>
</dbReference>
<dbReference type="InterPro" id="IPR011663">
    <property type="entry name" value="UTRA"/>
</dbReference>
<dbReference type="EMBL" id="CP002299">
    <property type="protein sequence ID" value="ADP81561.1"/>
    <property type="molecule type" value="Genomic_DNA"/>
</dbReference>
<dbReference type="KEGG" id="fri:FraEuI1c_3554"/>
<feature type="domain" description="HTH gntR-type" evidence="4">
    <location>
        <begin position="20"/>
        <end position="88"/>
    </location>
</feature>
<protein>
    <submittedName>
        <fullName evidence="5">Transcriptional regulator, GntR family</fullName>
    </submittedName>
</protein>
<keyword evidence="6" id="KW-1185">Reference proteome</keyword>
<evidence type="ECO:0000313" key="5">
    <source>
        <dbReference type="EMBL" id="ADP81561.1"/>
    </source>
</evidence>
<dbReference type="InterPro" id="IPR036390">
    <property type="entry name" value="WH_DNA-bd_sf"/>
</dbReference>
<evidence type="ECO:0000313" key="6">
    <source>
        <dbReference type="Proteomes" id="UP000002484"/>
    </source>
</evidence>
<dbReference type="SMART" id="SM00345">
    <property type="entry name" value="HTH_GNTR"/>
    <property type="match status" value="1"/>
</dbReference>
<dbReference type="Proteomes" id="UP000002484">
    <property type="component" value="Chromosome"/>
</dbReference>
<dbReference type="SUPFAM" id="SSF46785">
    <property type="entry name" value="Winged helix' DNA-binding domain"/>
    <property type="match status" value="1"/>
</dbReference>
<dbReference type="PRINTS" id="PR00035">
    <property type="entry name" value="HTHGNTR"/>
</dbReference>